<evidence type="ECO:0000313" key="2">
    <source>
        <dbReference type="EMBL" id="KZT05469.1"/>
    </source>
</evidence>
<gene>
    <name evidence="2" type="ORF">LAESUDRAFT_760337</name>
</gene>
<feature type="compositionally biased region" description="Basic and acidic residues" evidence="1">
    <location>
        <begin position="93"/>
        <end position="123"/>
    </location>
</feature>
<dbReference type="InParanoid" id="A0A165DRE9"/>
<sequence length="131" mass="15691">MDAKEDVDSLKHALARSQRETAAEKRRADEYLKQARDQQERLALNEKNAKEQEENYKVELARVMRETQREKLRAERCFKFARDKQTLAKELQDALDQEKERRKHHEEEARQLQRERDALKKEASTLSIRAQ</sequence>
<feature type="region of interest" description="Disordered" evidence="1">
    <location>
        <begin position="93"/>
        <end position="131"/>
    </location>
</feature>
<reference evidence="2 3" key="1">
    <citation type="journal article" date="2016" name="Mol. Biol. Evol.">
        <title>Comparative Genomics of Early-Diverging Mushroom-Forming Fungi Provides Insights into the Origins of Lignocellulose Decay Capabilities.</title>
        <authorList>
            <person name="Nagy L.G."/>
            <person name="Riley R."/>
            <person name="Tritt A."/>
            <person name="Adam C."/>
            <person name="Daum C."/>
            <person name="Floudas D."/>
            <person name="Sun H."/>
            <person name="Yadav J.S."/>
            <person name="Pangilinan J."/>
            <person name="Larsson K.H."/>
            <person name="Matsuura K."/>
            <person name="Barry K."/>
            <person name="Labutti K."/>
            <person name="Kuo R."/>
            <person name="Ohm R.A."/>
            <person name="Bhattacharya S.S."/>
            <person name="Shirouzu T."/>
            <person name="Yoshinaga Y."/>
            <person name="Martin F.M."/>
            <person name="Grigoriev I.V."/>
            <person name="Hibbett D.S."/>
        </authorList>
    </citation>
    <scope>NUCLEOTIDE SEQUENCE [LARGE SCALE GENOMIC DNA]</scope>
    <source>
        <strain evidence="2 3">93-53</strain>
    </source>
</reference>
<dbReference type="EMBL" id="KV427630">
    <property type="protein sequence ID" value="KZT05469.1"/>
    <property type="molecule type" value="Genomic_DNA"/>
</dbReference>
<dbReference type="RefSeq" id="XP_040763209.1">
    <property type="nucleotide sequence ID" value="XM_040912719.1"/>
</dbReference>
<name>A0A165DRE9_9APHY</name>
<feature type="region of interest" description="Disordered" evidence="1">
    <location>
        <begin position="1"/>
        <end position="28"/>
    </location>
</feature>
<evidence type="ECO:0000313" key="3">
    <source>
        <dbReference type="Proteomes" id="UP000076871"/>
    </source>
</evidence>
<organism evidence="2 3">
    <name type="scientific">Laetiporus sulphureus 93-53</name>
    <dbReference type="NCBI Taxonomy" id="1314785"/>
    <lineage>
        <taxon>Eukaryota</taxon>
        <taxon>Fungi</taxon>
        <taxon>Dikarya</taxon>
        <taxon>Basidiomycota</taxon>
        <taxon>Agaricomycotina</taxon>
        <taxon>Agaricomycetes</taxon>
        <taxon>Polyporales</taxon>
        <taxon>Laetiporus</taxon>
    </lineage>
</organism>
<protein>
    <submittedName>
        <fullName evidence="2">Uncharacterized protein</fullName>
    </submittedName>
</protein>
<dbReference type="AlphaFoldDB" id="A0A165DRE9"/>
<dbReference type="GeneID" id="63829747"/>
<keyword evidence="3" id="KW-1185">Reference proteome</keyword>
<proteinExistence type="predicted"/>
<dbReference type="Proteomes" id="UP000076871">
    <property type="component" value="Unassembled WGS sequence"/>
</dbReference>
<accession>A0A165DRE9</accession>
<evidence type="ECO:0000256" key="1">
    <source>
        <dbReference type="SAM" id="MobiDB-lite"/>
    </source>
</evidence>